<organism evidence="1 2">
    <name type="scientific">Trichinella spiralis</name>
    <name type="common">Trichina worm</name>
    <dbReference type="NCBI Taxonomy" id="6334"/>
    <lineage>
        <taxon>Eukaryota</taxon>
        <taxon>Metazoa</taxon>
        <taxon>Ecdysozoa</taxon>
        <taxon>Nematoda</taxon>
        <taxon>Enoplea</taxon>
        <taxon>Dorylaimia</taxon>
        <taxon>Trichinellida</taxon>
        <taxon>Trichinellidae</taxon>
        <taxon>Trichinella</taxon>
    </lineage>
</organism>
<gene>
    <name evidence="1" type="ORF">T01_10804</name>
</gene>
<dbReference type="InParanoid" id="A0A0V1BV45"/>
<evidence type="ECO:0000313" key="1">
    <source>
        <dbReference type="EMBL" id="KRY41045.1"/>
    </source>
</evidence>
<reference evidence="1 2" key="1">
    <citation type="submission" date="2015-01" db="EMBL/GenBank/DDBJ databases">
        <title>Evolution of Trichinella species and genotypes.</title>
        <authorList>
            <person name="Korhonen P.K."/>
            <person name="Edoardo P."/>
            <person name="Giuseppe L.R."/>
            <person name="Gasser R.B."/>
        </authorList>
    </citation>
    <scope>NUCLEOTIDE SEQUENCE [LARGE SCALE GENOMIC DNA]</scope>
    <source>
        <strain evidence="1">ISS3</strain>
    </source>
</reference>
<keyword evidence="2" id="KW-1185">Reference proteome</keyword>
<protein>
    <submittedName>
        <fullName evidence="1">Uncharacterized protein</fullName>
    </submittedName>
</protein>
<dbReference type="Proteomes" id="UP000054776">
    <property type="component" value="Unassembled WGS sequence"/>
</dbReference>
<accession>A0A0V1BV45</accession>
<comment type="caution">
    <text evidence="1">The sequence shown here is derived from an EMBL/GenBank/DDBJ whole genome shotgun (WGS) entry which is preliminary data.</text>
</comment>
<dbReference type="AlphaFoldDB" id="A0A0V1BV45"/>
<evidence type="ECO:0000313" key="2">
    <source>
        <dbReference type="Proteomes" id="UP000054776"/>
    </source>
</evidence>
<name>A0A0V1BV45_TRISP</name>
<proteinExistence type="predicted"/>
<sequence length="77" mass="8990">MQEIIGCFEEEESAAVKIVHEIMQKESLKSSKENPMHNILYILSDRRHSLTPDNLKKMLNFLVPKNPGSSHYYEMKI</sequence>
<dbReference type="EMBL" id="JYDH01000010">
    <property type="protein sequence ID" value="KRY41045.1"/>
    <property type="molecule type" value="Genomic_DNA"/>
</dbReference>